<dbReference type="Pfam" id="PF07714">
    <property type="entry name" value="PK_Tyr_Ser-Thr"/>
    <property type="match status" value="1"/>
</dbReference>
<evidence type="ECO:0000313" key="3">
    <source>
        <dbReference type="Proteomes" id="UP000268093"/>
    </source>
</evidence>
<dbReference type="AlphaFoldDB" id="A0A433DBJ6"/>
<dbReference type="PANTHER" id="PTHR44329">
    <property type="entry name" value="SERINE/THREONINE-PROTEIN KINASE TNNI3K-RELATED"/>
    <property type="match status" value="1"/>
</dbReference>
<dbReference type="Gene3D" id="1.10.510.10">
    <property type="entry name" value="Transferase(Phosphotransferase) domain 1"/>
    <property type="match status" value="2"/>
</dbReference>
<name>A0A433DBJ6_9FUNG</name>
<protein>
    <submittedName>
        <fullName evidence="2">Kinase-like domain-containing protein</fullName>
    </submittedName>
</protein>
<keyword evidence="2" id="KW-0808">Transferase</keyword>
<dbReference type="PROSITE" id="PS50011">
    <property type="entry name" value="PROTEIN_KINASE_DOM"/>
    <property type="match status" value="1"/>
</dbReference>
<comment type="caution">
    <text evidence="2">The sequence shown here is derived from an EMBL/GenBank/DDBJ whole genome shotgun (WGS) entry which is preliminary data.</text>
</comment>
<dbReference type="SUPFAM" id="SSF56112">
    <property type="entry name" value="Protein kinase-like (PK-like)"/>
    <property type="match status" value="1"/>
</dbReference>
<dbReference type="InterPro" id="IPR001245">
    <property type="entry name" value="Ser-Thr/Tyr_kinase_cat_dom"/>
</dbReference>
<reference evidence="2 3" key="1">
    <citation type="journal article" date="2018" name="New Phytol.">
        <title>Phylogenomics of Endogonaceae and evolution of mycorrhizas within Mucoromycota.</title>
        <authorList>
            <person name="Chang Y."/>
            <person name="Desiro A."/>
            <person name="Na H."/>
            <person name="Sandor L."/>
            <person name="Lipzen A."/>
            <person name="Clum A."/>
            <person name="Barry K."/>
            <person name="Grigoriev I.V."/>
            <person name="Martin F.M."/>
            <person name="Stajich J.E."/>
            <person name="Smith M.E."/>
            <person name="Bonito G."/>
            <person name="Spatafora J.W."/>
        </authorList>
    </citation>
    <scope>NUCLEOTIDE SEQUENCE [LARGE SCALE GENOMIC DNA]</scope>
    <source>
        <strain evidence="2 3">GMNB39</strain>
    </source>
</reference>
<dbReference type="Proteomes" id="UP000268093">
    <property type="component" value="Unassembled WGS sequence"/>
</dbReference>
<sequence length="216" mass="24581">MMNSYFLVMKYAEQGSLADYLKINKGRLTWGDRLRLAYQITEALDFIHDGNVIHHDLHSGNILGNVLSSINATRRALIADFGLSRLASAETSKLPVEGRVPYVYIPNIFPPRHVFRFIFYPQRPIRNYPSNFASPTNTKVPPERIWNPKVKHDVRGDVYSLGVIFWEISADGTLPFPHADFMTPMHICQGMRRILSRARQRNTLSSTPSVGMAILP</sequence>
<accession>A0A433DBJ6</accession>
<dbReference type="OrthoDB" id="10261027at2759"/>
<dbReference type="GO" id="GO:0004674">
    <property type="term" value="F:protein serine/threonine kinase activity"/>
    <property type="evidence" value="ECO:0007669"/>
    <property type="project" value="TreeGrafter"/>
</dbReference>
<keyword evidence="2" id="KW-0418">Kinase</keyword>
<feature type="domain" description="Protein kinase" evidence="1">
    <location>
        <begin position="1"/>
        <end position="216"/>
    </location>
</feature>
<proteinExistence type="predicted"/>
<evidence type="ECO:0000259" key="1">
    <source>
        <dbReference type="PROSITE" id="PS50011"/>
    </source>
</evidence>
<gene>
    <name evidence="2" type="ORF">BC936DRAFT_144845</name>
</gene>
<organism evidence="2 3">
    <name type="scientific">Jimgerdemannia flammicorona</name>
    <dbReference type="NCBI Taxonomy" id="994334"/>
    <lineage>
        <taxon>Eukaryota</taxon>
        <taxon>Fungi</taxon>
        <taxon>Fungi incertae sedis</taxon>
        <taxon>Mucoromycota</taxon>
        <taxon>Mucoromycotina</taxon>
        <taxon>Endogonomycetes</taxon>
        <taxon>Endogonales</taxon>
        <taxon>Endogonaceae</taxon>
        <taxon>Jimgerdemannia</taxon>
    </lineage>
</organism>
<keyword evidence="3" id="KW-1185">Reference proteome</keyword>
<evidence type="ECO:0000313" key="2">
    <source>
        <dbReference type="EMBL" id="RUP48195.1"/>
    </source>
</evidence>
<dbReference type="InterPro" id="IPR000719">
    <property type="entry name" value="Prot_kinase_dom"/>
</dbReference>
<dbReference type="InterPro" id="IPR051681">
    <property type="entry name" value="Ser/Thr_Kinases-Pseudokinases"/>
</dbReference>
<dbReference type="InterPro" id="IPR011009">
    <property type="entry name" value="Kinase-like_dom_sf"/>
</dbReference>
<dbReference type="EMBL" id="RBNI01003602">
    <property type="protein sequence ID" value="RUP48195.1"/>
    <property type="molecule type" value="Genomic_DNA"/>
</dbReference>
<dbReference type="GO" id="GO:0005524">
    <property type="term" value="F:ATP binding"/>
    <property type="evidence" value="ECO:0007669"/>
    <property type="project" value="InterPro"/>
</dbReference>
<dbReference type="SMART" id="SM00220">
    <property type="entry name" value="S_TKc"/>
    <property type="match status" value="1"/>
</dbReference>
<dbReference type="CDD" id="cd00180">
    <property type="entry name" value="PKc"/>
    <property type="match status" value="1"/>
</dbReference>